<dbReference type="AlphaFoldDB" id="A0AAV9IM57"/>
<organism evidence="2 3">
    <name type="scientific">Galdieria yellowstonensis</name>
    <dbReference type="NCBI Taxonomy" id="3028027"/>
    <lineage>
        <taxon>Eukaryota</taxon>
        <taxon>Rhodophyta</taxon>
        <taxon>Bangiophyceae</taxon>
        <taxon>Galdieriales</taxon>
        <taxon>Galdieriaceae</taxon>
        <taxon>Galdieria</taxon>
    </lineage>
</organism>
<feature type="transmembrane region" description="Helical" evidence="1">
    <location>
        <begin position="20"/>
        <end position="37"/>
    </location>
</feature>
<proteinExistence type="predicted"/>
<dbReference type="EMBL" id="JANCYU010000066">
    <property type="protein sequence ID" value="KAK4528573.1"/>
    <property type="molecule type" value="Genomic_DNA"/>
</dbReference>
<evidence type="ECO:0000313" key="2">
    <source>
        <dbReference type="EMBL" id="KAK4528573.1"/>
    </source>
</evidence>
<keyword evidence="3" id="KW-1185">Reference proteome</keyword>
<keyword evidence="1" id="KW-0812">Transmembrane</keyword>
<reference evidence="2 3" key="1">
    <citation type="submission" date="2022-07" db="EMBL/GenBank/DDBJ databases">
        <title>Genome-wide signatures of adaptation to extreme environments.</title>
        <authorList>
            <person name="Cho C.H."/>
            <person name="Yoon H.S."/>
        </authorList>
    </citation>
    <scope>NUCLEOTIDE SEQUENCE [LARGE SCALE GENOMIC DNA]</scope>
    <source>
        <strain evidence="2 3">108.79 E11</strain>
    </source>
</reference>
<protein>
    <submittedName>
        <fullName evidence="2">Uncharacterized protein</fullName>
    </submittedName>
</protein>
<comment type="caution">
    <text evidence="2">The sequence shown here is derived from an EMBL/GenBank/DDBJ whole genome shotgun (WGS) entry which is preliminary data.</text>
</comment>
<keyword evidence="1" id="KW-1133">Transmembrane helix</keyword>
<accession>A0AAV9IM57</accession>
<evidence type="ECO:0000256" key="1">
    <source>
        <dbReference type="SAM" id="Phobius"/>
    </source>
</evidence>
<evidence type="ECO:0000313" key="3">
    <source>
        <dbReference type="Proteomes" id="UP001300502"/>
    </source>
</evidence>
<dbReference type="Proteomes" id="UP001300502">
    <property type="component" value="Unassembled WGS sequence"/>
</dbReference>
<keyword evidence="1" id="KW-0472">Membrane</keyword>
<name>A0AAV9IM57_9RHOD</name>
<gene>
    <name evidence="2" type="ORF">GAYE_SCF61G6518</name>
</gene>
<sequence>MNLCNSSFGYRLGFATRLTLVYSAVFITVFSVARTWIYRARFLSSLFTKLLPIRVEFQDISLDVKATTLRLQDLRLSLKEHGVQRSLFGTQSTSVDLFFANAVQVALMNRKRDVLGTWWRNIWDSERVEKKRRREKLELFVELENPRLYLEFDDIALMQSNWRKLSQVVSNFRSVLLQGMAQVPFGRKRFEQSAKQTKNKAMVSPVDWDIRSFTVRGTAVLQVRSKLMGGMKLVDDIYLSPTYFYQHRAMSLGRWIDQLEQIAMERMLSGDWTKAFEKMPQSFRNSLKTTAAQFLGTTEQVADVLLGDSKVADTVQNAIAQVARSRLEDLVTSFFYQRKLWQRSSYSRVRVQLHNVTEWKLSAVFLFR</sequence>